<feature type="transmembrane region" description="Helical" evidence="9">
    <location>
        <begin position="191"/>
        <end position="210"/>
    </location>
</feature>
<keyword evidence="11" id="KW-1185">Reference proteome</keyword>
<feature type="transmembrane region" description="Helical" evidence="9">
    <location>
        <begin position="287"/>
        <end position="306"/>
    </location>
</feature>
<feature type="transmembrane region" description="Helical" evidence="9">
    <location>
        <begin position="103"/>
        <end position="127"/>
    </location>
</feature>
<keyword evidence="2" id="KW-0813">Transport</keyword>
<name>A0ABV5AB23_9BACL</name>
<proteinExistence type="inferred from homology"/>
<evidence type="ECO:0000256" key="8">
    <source>
        <dbReference type="ARBA" id="ARBA00023136"/>
    </source>
</evidence>
<evidence type="ECO:0000256" key="2">
    <source>
        <dbReference type="ARBA" id="ARBA00022448"/>
    </source>
</evidence>
<feature type="transmembrane region" description="Helical" evidence="9">
    <location>
        <begin position="148"/>
        <end position="179"/>
    </location>
</feature>
<reference evidence="10 11" key="1">
    <citation type="journal article" date="2024" name="Int. J. Mol. Sci.">
        <title>Exploration of Alicyclobacillus spp. Genome in Search of Antibiotic Resistance.</title>
        <authorList>
            <person name="Bucka-Kolendo J."/>
            <person name="Kiousi D.E."/>
            <person name="Dekowska A."/>
            <person name="Mikolajczuk-Szczyrba A."/>
            <person name="Karadedos D.M."/>
            <person name="Michael P."/>
            <person name="Galanis A."/>
            <person name="Sokolowska B."/>
        </authorList>
    </citation>
    <scope>NUCLEOTIDE SEQUENCE [LARGE SCALE GENOMIC DNA]</scope>
    <source>
        <strain evidence="10 11">KKP 3000</strain>
    </source>
</reference>
<keyword evidence="5 9" id="KW-0812">Transmembrane</keyword>
<keyword evidence="8 9" id="KW-0472">Membrane</keyword>
<evidence type="ECO:0000256" key="4">
    <source>
        <dbReference type="ARBA" id="ARBA00022597"/>
    </source>
</evidence>
<accession>A0ABV5AB23</accession>
<comment type="similarity">
    <text evidence="1">Belongs to the KdgT transporter family.</text>
</comment>
<sequence>MRILRGVQRVPGGMMIVPLLIGAVIHTFAPNALEIGSFTSAIFSSKGLDAMIGLQLFFVGTRLKLRQAPEALKRGIVLLIAKYASGALFGLLIAKIFGLNGIIGISVLAIISTMTGANGGLYLSLIGTYGDTEDAAAMSLLNIHDGPFLTMLTLGVTGLAHIPLINLVAAIIPLVVGAILGNLDDDFQKLFSPGLPIVIPFIGFTIGGGIDLGSILKAGINGIILALLVVVIGGGITSLADRYILRRPGYAGTALASSSGNSIANPAVIASIDAAYKPFVSSATAEIASAVVLTAILVPFLTAFMARKFGSGRVEVGNALSSSDGMNLSE</sequence>
<gene>
    <name evidence="10" type="ORF">KKP3000_002730</name>
</gene>
<evidence type="ECO:0000256" key="1">
    <source>
        <dbReference type="ARBA" id="ARBA00006430"/>
    </source>
</evidence>
<keyword evidence="4" id="KW-0762">Sugar transport</keyword>
<feature type="transmembrane region" description="Helical" evidence="9">
    <location>
        <begin position="75"/>
        <end position="97"/>
    </location>
</feature>
<evidence type="ECO:0000313" key="11">
    <source>
        <dbReference type="Proteomes" id="UP001579974"/>
    </source>
</evidence>
<feature type="transmembrane region" description="Helical" evidence="9">
    <location>
        <begin position="222"/>
        <end position="240"/>
    </location>
</feature>
<evidence type="ECO:0000256" key="9">
    <source>
        <dbReference type="SAM" id="Phobius"/>
    </source>
</evidence>
<dbReference type="InterPro" id="IPR004684">
    <property type="entry name" value="2keto-3dGluconate_permease"/>
</dbReference>
<organism evidence="10 11">
    <name type="scientific">Alicyclobacillus fastidiosus</name>
    <dbReference type="NCBI Taxonomy" id="392011"/>
    <lineage>
        <taxon>Bacteria</taxon>
        <taxon>Bacillati</taxon>
        <taxon>Bacillota</taxon>
        <taxon>Bacilli</taxon>
        <taxon>Bacillales</taxon>
        <taxon>Alicyclobacillaceae</taxon>
        <taxon>Alicyclobacillus</taxon>
    </lineage>
</organism>
<evidence type="ECO:0000256" key="6">
    <source>
        <dbReference type="ARBA" id="ARBA00022847"/>
    </source>
</evidence>
<evidence type="ECO:0000256" key="3">
    <source>
        <dbReference type="ARBA" id="ARBA00022475"/>
    </source>
</evidence>
<feature type="transmembrane region" description="Helical" evidence="9">
    <location>
        <begin position="12"/>
        <end position="29"/>
    </location>
</feature>
<evidence type="ECO:0000256" key="7">
    <source>
        <dbReference type="ARBA" id="ARBA00022989"/>
    </source>
</evidence>
<comment type="caution">
    <text evidence="10">The sequence shown here is derived from an EMBL/GenBank/DDBJ whole genome shotgun (WGS) entry which is preliminary data.</text>
</comment>
<feature type="transmembrane region" description="Helical" evidence="9">
    <location>
        <begin position="41"/>
        <end position="63"/>
    </location>
</feature>
<dbReference type="EMBL" id="JBDXSU010000003">
    <property type="protein sequence ID" value="MFB5189458.1"/>
    <property type="molecule type" value="Genomic_DNA"/>
</dbReference>
<evidence type="ECO:0000256" key="5">
    <source>
        <dbReference type="ARBA" id="ARBA00022692"/>
    </source>
</evidence>
<evidence type="ECO:0000313" key="10">
    <source>
        <dbReference type="EMBL" id="MFB5189458.1"/>
    </source>
</evidence>
<keyword evidence="7 9" id="KW-1133">Transmembrane helix</keyword>
<dbReference type="Pfam" id="PF03812">
    <property type="entry name" value="KdgT"/>
    <property type="match status" value="1"/>
</dbReference>
<protein>
    <submittedName>
        <fullName evidence="10">2-keto-3-deoxygluconate permease</fullName>
    </submittedName>
</protein>
<keyword evidence="3" id="KW-1003">Cell membrane</keyword>
<dbReference type="RefSeq" id="WP_275475476.1">
    <property type="nucleotide sequence ID" value="NZ_CP162940.1"/>
</dbReference>
<dbReference type="Proteomes" id="UP001579974">
    <property type="component" value="Unassembled WGS sequence"/>
</dbReference>
<keyword evidence="6" id="KW-0769">Symport</keyword>